<sequence>MTQSPDYDNLFSQPDALKLREYDSQYAPTPGYYGSPYETRSNYSRSPSVLENQSQLDALRLLRLSEWEEGRVYDQDPPTCIHYRIEWRVTVNNREVAKDTEDDLVLAPSAFWQLFLEKKLEKVLRRKVAHNRRVIADDTAIVVSVNDRTKRNLTKRFDDTDIVWTVIEKQLLMWSGLFSRGKELTLKICFNYVDERHSAPTAGRKGEKRGKSSVTTRMLEERDAQLDAEQDTSGQKPTWRSVYNLMRCDSTTCASGPYCWVDPAGKKHYQLKTYHLKRLVTYVEKGGALDGHKDVPEVVREELYMEEQQRLEKNSRKGGHTMGNGIPYPPININVHPSQSAATGLDIPVTQTDADRKVLSSLDIPGPRDEAVQEYSEWQVSHVTDDTLKAAFRQVCGVMLENGLDLEQVYQDQDPEFFIGKGIKVGIARRFVQDIQRWVESVKKAIPIYEVI</sequence>
<dbReference type="EMBL" id="MDYO01000075">
    <property type="protein sequence ID" value="OQD87941.1"/>
    <property type="molecule type" value="Genomic_DNA"/>
</dbReference>
<protein>
    <submittedName>
        <fullName evidence="1">Uncharacterized protein</fullName>
    </submittedName>
</protein>
<accession>A0A1V6QFE4</accession>
<organism evidence="1 2">
    <name type="scientific">Penicillium solitum</name>
    <dbReference type="NCBI Taxonomy" id="60172"/>
    <lineage>
        <taxon>Eukaryota</taxon>
        <taxon>Fungi</taxon>
        <taxon>Dikarya</taxon>
        <taxon>Ascomycota</taxon>
        <taxon>Pezizomycotina</taxon>
        <taxon>Eurotiomycetes</taxon>
        <taxon>Eurotiomycetidae</taxon>
        <taxon>Eurotiales</taxon>
        <taxon>Aspergillaceae</taxon>
        <taxon>Penicillium</taxon>
    </lineage>
</organism>
<comment type="caution">
    <text evidence="1">The sequence shown here is derived from an EMBL/GenBank/DDBJ whole genome shotgun (WGS) entry which is preliminary data.</text>
</comment>
<reference evidence="2" key="1">
    <citation type="journal article" date="2017" name="Nat. Microbiol.">
        <title>Global analysis of biosynthetic gene clusters reveals vast potential of secondary metabolite production in Penicillium species.</title>
        <authorList>
            <person name="Nielsen J.C."/>
            <person name="Grijseels S."/>
            <person name="Prigent S."/>
            <person name="Ji B."/>
            <person name="Dainat J."/>
            <person name="Nielsen K.F."/>
            <person name="Frisvad J.C."/>
            <person name="Workman M."/>
            <person name="Nielsen J."/>
        </authorList>
    </citation>
    <scope>NUCLEOTIDE SEQUENCE [LARGE SCALE GENOMIC DNA]</scope>
    <source>
        <strain evidence="2">IBT 29525</strain>
    </source>
</reference>
<dbReference type="Proteomes" id="UP000191612">
    <property type="component" value="Unassembled WGS sequence"/>
</dbReference>
<evidence type="ECO:0000313" key="1">
    <source>
        <dbReference type="EMBL" id="OQD87941.1"/>
    </source>
</evidence>
<dbReference type="STRING" id="60172.A0A1V6QFE4"/>
<name>A0A1V6QFE4_9EURO</name>
<keyword evidence="2" id="KW-1185">Reference proteome</keyword>
<dbReference type="AlphaFoldDB" id="A0A1V6QFE4"/>
<proteinExistence type="predicted"/>
<evidence type="ECO:0000313" key="2">
    <source>
        <dbReference type="Proteomes" id="UP000191612"/>
    </source>
</evidence>
<gene>
    <name evidence="1" type="ORF">PENSOL_c075G02698</name>
</gene>